<evidence type="ECO:0000313" key="2">
    <source>
        <dbReference type="EMBL" id="KAL0280146.1"/>
    </source>
</evidence>
<organism evidence="2">
    <name type="scientific">Menopon gallinae</name>
    <name type="common">poultry shaft louse</name>
    <dbReference type="NCBI Taxonomy" id="328185"/>
    <lineage>
        <taxon>Eukaryota</taxon>
        <taxon>Metazoa</taxon>
        <taxon>Ecdysozoa</taxon>
        <taxon>Arthropoda</taxon>
        <taxon>Hexapoda</taxon>
        <taxon>Insecta</taxon>
        <taxon>Pterygota</taxon>
        <taxon>Neoptera</taxon>
        <taxon>Paraneoptera</taxon>
        <taxon>Psocodea</taxon>
        <taxon>Troctomorpha</taxon>
        <taxon>Phthiraptera</taxon>
        <taxon>Amblycera</taxon>
        <taxon>Menoponidae</taxon>
        <taxon>Menopon</taxon>
    </lineage>
</organism>
<dbReference type="EMBL" id="JARGDH010000001">
    <property type="protein sequence ID" value="KAL0280146.1"/>
    <property type="molecule type" value="Genomic_DNA"/>
</dbReference>
<protein>
    <submittedName>
        <fullName evidence="2">Uncharacterized protein</fullName>
    </submittedName>
</protein>
<feature type="region of interest" description="Disordered" evidence="1">
    <location>
        <begin position="24"/>
        <end position="60"/>
    </location>
</feature>
<comment type="caution">
    <text evidence="2">The sequence shown here is derived from an EMBL/GenBank/DDBJ whole genome shotgun (WGS) entry which is preliminary data.</text>
</comment>
<accession>A0AAW2IE31</accession>
<proteinExistence type="predicted"/>
<gene>
    <name evidence="2" type="ORF">PYX00_001525</name>
</gene>
<sequence length="118" mass="13443">MKDGRGTELTAMSEKWILRALSPPNPEEARANMSGLRSGGRYGEARTGRMPAMDGKKRKATELELEERNVCLDRMLNSIVSTASRWKKFDRFCRSIVRTREAEDRKRGKQRQSEGNGP</sequence>
<feature type="region of interest" description="Disordered" evidence="1">
    <location>
        <begin position="99"/>
        <end position="118"/>
    </location>
</feature>
<reference evidence="2" key="1">
    <citation type="journal article" date="2024" name="Gigascience">
        <title>Chromosome-level genome of the poultry shaft louse Menopon gallinae provides insight into the host-switching and adaptive evolution of parasitic lice.</title>
        <authorList>
            <person name="Xu Y."/>
            <person name="Ma L."/>
            <person name="Liu S."/>
            <person name="Liang Y."/>
            <person name="Liu Q."/>
            <person name="He Z."/>
            <person name="Tian L."/>
            <person name="Duan Y."/>
            <person name="Cai W."/>
            <person name="Li H."/>
            <person name="Song F."/>
        </authorList>
    </citation>
    <scope>NUCLEOTIDE SEQUENCE</scope>
    <source>
        <strain evidence="2">Cailab_2023a</strain>
    </source>
</reference>
<evidence type="ECO:0000256" key="1">
    <source>
        <dbReference type="SAM" id="MobiDB-lite"/>
    </source>
</evidence>
<dbReference type="AlphaFoldDB" id="A0AAW2IE31"/>
<name>A0AAW2IE31_9NEOP</name>